<evidence type="ECO:0000256" key="4">
    <source>
        <dbReference type="ARBA" id="ARBA00023125"/>
    </source>
</evidence>
<protein>
    <recommendedName>
        <fullName evidence="6">Redox-sensing transcriptional repressor Rex</fullName>
    </recommendedName>
</protein>
<accession>A0AAE3EGQ9</accession>
<dbReference type="HAMAP" id="MF_01131">
    <property type="entry name" value="Rex"/>
    <property type="match status" value="1"/>
</dbReference>
<dbReference type="Proteomes" id="UP001198163">
    <property type="component" value="Unassembled WGS sequence"/>
</dbReference>
<dbReference type="InterPro" id="IPR036388">
    <property type="entry name" value="WH-like_DNA-bd_sf"/>
</dbReference>
<keyword evidence="5 6" id="KW-0804">Transcription</keyword>
<dbReference type="AlphaFoldDB" id="A0AAE3EGQ9"/>
<dbReference type="InterPro" id="IPR036291">
    <property type="entry name" value="NAD(P)-bd_dom_sf"/>
</dbReference>
<comment type="caution">
    <text evidence="6">Lacks conserved residue(s) required for the propagation of feature annotation.</text>
</comment>
<name>A0AAE3EGQ9_9SPIR</name>
<dbReference type="SUPFAM" id="SSF51735">
    <property type="entry name" value="NAD(P)-binding Rossmann-fold domains"/>
    <property type="match status" value="1"/>
</dbReference>
<evidence type="ECO:0000313" key="9">
    <source>
        <dbReference type="Proteomes" id="UP001198163"/>
    </source>
</evidence>
<dbReference type="GO" id="GO:0045892">
    <property type="term" value="P:negative regulation of DNA-templated transcription"/>
    <property type="evidence" value="ECO:0007669"/>
    <property type="project" value="InterPro"/>
</dbReference>
<evidence type="ECO:0000256" key="1">
    <source>
        <dbReference type="ARBA" id="ARBA00022490"/>
    </source>
</evidence>
<feature type="binding site" evidence="6">
    <location>
        <begin position="88"/>
        <end position="93"/>
    </location>
    <ligand>
        <name>NAD(+)</name>
        <dbReference type="ChEBI" id="CHEBI:57540"/>
    </ligand>
</feature>
<gene>
    <name evidence="6" type="primary">rex</name>
    <name evidence="8" type="ORF">K7J14_05665</name>
</gene>
<keyword evidence="4 6" id="KW-0238">DNA-binding</keyword>
<dbReference type="Gene3D" id="1.10.10.10">
    <property type="entry name" value="Winged helix-like DNA-binding domain superfamily/Winged helix DNA-binding domain"/>
    <property type="match status" value="1"/>
</dbReference>
<dbReference type="GO" id="GO:0003700">
    <property type="term" value="F:DNA-binding transcription factor activity"/>
    <property type="evidence" value="ECO:0007669"/>
    <property type="project" value="UniProtKB-UniRule"/>
</dbReference>
<comment type="similarity">
    <text evidence="6">Belongs to the transcriptional regulatory Rex family.</text>
</comment>
<dbReference type="GO" id="GO:0051775">
    <property type="term" value="P:response to redox state"/>
    <property type="evidence" value="ECO:0007669"/>
    <property type="project" value="InterPro"/>
</dbReference>
<dbReference type="RefSeq" id="WP_230754172.1">
    <property type="nucleotide sequence ID" value="NZ_JAINWA010000001.1"/>
</dbReference>
<keyword evidence="9" id="KW-1185">Reference proteome</keyword>
<proteinExistence type="inferred from homology"/>
<evidence type="ECO:0000256" key="6">
    <source>
        <dbReference type="HAMAP-Rule" id="MF_01131"/>
    </source>
</evidence>
<comment type="function">
    <text evidence="6">Modulates transcription in response to changes in cellular NADH/NAD(+) redox state.</text>
</comment>
<dbReference type="SMART" id="SM00881">
    <property type="entry name" value="CoA_binding"/>
    <property type="match status" value="1"/>
</dbReference>
<evidence type="ECO:0000256" key="3">
    <source>
        <dbReference type="ARBA" id="ARBA00023015"/>
    </source>
</evidence>
<keyword evidence="3 6" id="KW-0805">Transcription regulation</keyword>
<evidence type="ECO:0000259" key="7">
    <source>
        <dbReference type="SMART" id="SM00881"/>
    </source>
</evidence>
<dbReference type="InterPro" id="IPR022876">
    <property type="entry name" value="Tscrpt_rep_Rex"/>
</dbReference>
<dbReference type="InterPro" id="IPR009718">
    <property type="entry name" value="Rex_DNA-bd_C_dom"/>
</dbReference>
<evidence type="ECO:0000256" key="5">
    <source>
        <dbReference type="ARBA" id="ARBA00023163"/>
    </source>
</evidence>
<dbReference type="EMBL" id="JAINWA010000001">
    <property type="protein sequence ID" value="MCD1654187.1"/>
    <property type="molecule type" value="Genomic_DNA"/>
</dbReference>
<evidence type="ECO:0000256" key="2">
    <source>
        <dbReference type="ARBA" id="ARBA00022491"/>
    </source>
</evidence>
<dbReference type="Pfam" id="PF02629">
    <property type="entry name" value="CoA_binding"/>
    <property type="match status" value="1"/>
</dbReference>
<dbReference type="PANTHER" id="PTHR35786:SF1">
    <property type="entry name" value="REDOX-SENSING TRANSCRIPTIONAL REPRESSOR REX 1"/>
    <property type="match status" value="1"/>
</dbReference>
<dbReference type="PANTHER" id="PTHR35786">
    <property type="entry name" value="REDOX-SENSING TRANSCRIPTIONAL REPRESSOR REX"/>
    <property type="match status" value="1"/>
</dbReference>
<keyword evidence="1 6" id="KW-0963">Cytoplasm</keyword>
<keyword evidence="2 6" id="KW-0678">Repressor</keyword>
<reference evidence="8" key="1">
    <citation type="submission" date="2021-08" db="EMBL/GenBank/DDBJ databases">
        <title>Comparative analyses of Brucepasteria parasyntrophica and Teretinema zuelzerae.</title>
        <authorList>
            <person name="Song Y."/>
            <person name="Brune A."/>
        </authorList>
    </citation>
    <scope>NUCLEOTIDE SEQUENCE</scope>
    <source>
        <strain evidence="8">DSM 1903</strain>
    </source>
</reference>
<comment type="subcellular location">
    <subcellularLocation>
        <location evidence="6">Cytoplasm</location>
    </subcellularLocation>
</comment>
<dbReference type="GO" id="GO:0005737">
    <property type="term" value="C:cytoplasm"/>
    <property type="evidence" value="ECO:0007669"/>
    <property type="project" value="UniProtKB-SubCell"/>
</dbReference>
<comment type="caution">
    <text evidence="8">The sequence shown here is derived from an EMBL/GenBank/DDBJ whole genome shotgun (WGS) entry which is preliminary data.</text>
</comment>
<keyword evidence="6" id="KW-0520">NAD</keyword>
<dbReference type="InterPro" id="IPR003781">
    <property type="entry name" value="CoA-bd"/>
</dbReference>
<dbReference type="GO" id="GO:0003677">
    <property type="term" value="F:DNA binding"/>
    <property type="evidence" value="ECO:0007669"/>
    <property type="project" value="UniProtKB-UniRule"/>
</dbReference>
<dbReference type="Pfam" id="PF06971">
    <property type="entry name" value="Put_DNA-bind_N"/>
    <property type="match status" value="1"/>
</dbReference>
<sequence>MPIPRPTAERLSQLARLLDQHSHAAAISSSEIEHKTGWPSHTIRKDISFLELDADISTTAGYNPVALAKAIRKTLNLAETDSKCCIVGLGRLGSAFLEYSGFAGSPFSLCAGFDSNVNRVEILKADFPLYPSFKMKEIIPRFGIKFAILCVPPQQAQATADKLIECGITGIVNFTPSLLSVPSGIEVENVSIIDALGALAARLAAENAHKE</sequence>
<feature type="domain" description="CoA-binding" evidence="7">
    <location>
        <begin position="77"/>
        <end position="178"/>
    </location>
</feature>
<evidence type="ECO:0000313" key="8">
    <source>
        <dbReference type="EMBL" id="MCD1654187.1"/>
    </source>
</evidence>
<comment type="subunit">
    <text evidence="6">Homodimer.</text>
</comment>
<dbReference type="NCBIfam" id="NF003995">
    <property type="entry name" value="PRK05472.2-4"/>
    <property type="match status" value="1"/>
</dbReference>
<organism evidence="8 9">
    <name type="scientific">Teretinema zuelzerae</name>
    <dbReference type="NCBI Taxonomy" id="156"/>
    <lineage>
        <taxon>Bacteria</taxon>
        <taxon>Pseudomonadati</taxon>
        <taxon>Spirochaetota</taxon>
        <taxon>Spirochaetia</taxon>
        <taxon>Spirochaetales</taxon>
        <taxon>Treponemataceae</taxon>
        <taxon>Teretinema</taxon>
    </lineage>
</organism>
<dbReference type="Gene3D" id="3.40.50.720">
    <property type="entry name" value="NAD(P)-binding Rossmann-like Domain"/>
    <property type="match status" value="1"/>
</dbReference>